<dbReference type="EMBL" id="UZAI01018974">
    <property type="protein sequence ID" value="VDP41753.1"/>
    <property type="molecule type" value="Genomic_DNA"/>
</dbReference>
<accession>A0A183N179</accession>
<dbReference type="AlphaFoldDB" id="A0A183N179"/>
<reference evidence="1 2" key="1">
    <citation type="submission" date="2018-11" db="EMBL/GenBank/DDBJ databases">
        <authorList>
            <consortium name="Pathogen Informatics"/>
        </authorList>
    </citation>
    <scope>NUCLEOTIDE SEQUENCE [LARGE SCALE GENOMIC DNA]</scope>
    <source>
        <strain evidence="1 2">Zambia</strain>
    </source>
</reference>
<organism evidence="1 2">
    <name type="scientific">Schistosoma margrebowiei</name>
    <dbReference type="NCBI Taxonomy" id="48269"/>
    <lineage>
        <taxon>Eukaryota</taxon>
        <taxon>Metazoa</taxon>
        <taxon>Spiralia</taxon>
        <taxon>Lophotrochozoa</taxon>
        <taxon>Platyhelminthes</taxon>
        <taxon>Trematoda</taxon>
        <taxon>Digenea</taxon>
        <taxon>Strigeidida</taxon>
        <taxon>Schistosomatoidea</taxon>
        <taxon>Schistosomatidae</taxon>
        <taxon>Schistosoma</taxon>
    </lineage>
</organism>
<name>A0A183N179_9TREM</name>
<protein>
    <submittedName>
        <fullName evidence="1">Uncharacterized protein</fullName>
    </submittedName>
</protein>
<sequence>MILNIDWPDIISNSLPCERTNQLPNEEEILRKRCEWLRHRLRKSSNYITMQALIWNREVKWRRGMPKNTLREEIVGDMKRMNENWKELESIGQNMVG</sequence>
<gene>
    <name evidence="1" type="ORF">SMRZ_LOCUS22054</name>
</gene>
<evidence type="ECO:0000313" key="2">
    <source>
        <dbReference type="Proteomes" id="UP000277204"/>
    </source>
</evidence>
<proteinExistence type="predicted"/>
<keyword evidence="2" id="KW-1185">Reference proteome</keyword>
<evidence type="ECO:0000313" key="1">
    <source>
        <dbReference type="EMBL" id="VDP41753.1"/>
    </source>
</evidence>
<dbReference type="Proteomes" id="UP000277204">
    <property type="component" value="Unassembled WGS sequence"/>
</dbReference>